<dbReference type="InterPro" id="IPR015338">
    <property type="entry name" value="GT64_dom"/>
</dbReference>
<protein>
    <recommendedName>
        <fullName evidence="5">Glycosyl transferase 64 domain-containing protein</fullName>
    </recommendedName>
</protein>
<feature type="domain" description="Glycosyl transferase 64" evidence="5">
    <location>
        <begin position="880"/>
        <end position="1076"/>
    </location>
</feature>
<dbReference type="Proteomes" id="UP000789595">
    <property type="component" value="Unassembled WGS sequence"/>
</dbReference>
<dbReference type="PROSITE" id="PS00018">
    <property type="entry name" value="EF_HAND_1"/>
    <property type="match status" value="1"/>
</dbReference>
<gene>
    <name evidence="6" type="ORF">PECAL_3P27040</name>
</gene>
<keyword evidence="2" id="KW-1015">Disulfide bond</keyword>
<dbReference type="InterPro" id="IPR018247">
    <property type="entry name" value="EF_Hand_1_Ca_BS"/>
</dbReference>
<evidence type="ECO:0000313" key="6">
    <source>
        <dbReference type="EMBL" id="CAH0372690.1"/>
    </source>
</evidence>
<keyword evidence="7" id="KW-1185">Reference proteome</keyword>
<dbReference type="AlphaFoldDB" id="A0A8J2WLB7"/>
<name>A0A8J2WLB7_9STRA</name>
<keyword evidence="1" id="KW-0808">Transferase</keyword>
<dbReference type="Gene3D" id="3.90.550.10">
    <property type="entry name" value="Spore Coat Polysaccharide Biosynthesis Protein SpsA, Chain A"/>
    <property type="match status" value="1"/>
</dbReference>
<dbReference type="EMBL" id="CAKKNE010000003">
    <property type="protein sequence ID" value="CAH0372690.1"/>
    <property type="molecule type" value="Genomic_DNA"/>
</dbReference>
<accession>A0A8J2WLB7</accession>
<keyword evidence="4" id="KW-0732">Signal</keyword>
<feature type="compositionally biased region" description="Polar residues" evidence="3">
    <location>
        <begin position="1142"/>
        <end position="1153"/>
    </location>
</feature>
<dbReference type="Pfam" id="PF09258">
    <property type="entry name" value="Glyco_transf_64"/>
    <property type="match status" value="1"/>
</dbReference>
<dbReference type="GO" id="GO:0016020">
    <property type="term" value="C:membrane"/>
    <property type="evidence" value="ECO:0007669"/>
    <property type="project" value="InterPro"/>
</dbReference>
<evidence type="ECO:0000256" key="3">
    <source>
        <dbReference type="SAM" id="MobiDB-lite"/>
    </source>
</evidence>
<feature type="signal peptide" evidence="4">
    <location>
        <begin position="1"/>
        <end position="18"/>
    </location>
</feature>
<feature type="chain" id="PRO_5035310121" description="Glycosyl transferase 64 domain-containing protein" evidence="4">
    <location>
        <begin position="19"/>
        <end position="1153"/>
    </location>
</feature>
<evidence type="ECO:0000313" key="7">
    <source>
        <dbReference type="Proteomes" id="UP000789595"/>
    </source>
</evidence>
<evidence type="ECO:0000256" key="2">
    <source>
        <dbReference type="ARBA" id="ARBA00023157"/>
    </source>
</evidence>
<evidence type="ECO:0000259" key="5">
    <source>
        <dbReference type="Pfam" id="PF09258"/>
    </source>
</evidence>
<organism evidence="6 7">
    <name type="scientific">Pelagomonas calceolata</name>
    <dbReference type="NCBI Taxonomy" id="35677"/>
    <lineage>
        <taxon>Eukaryota</taxon>
        <taxon>Sar</taxon>
        <taxon>Stramenopiles</taxon>
        <taxon>Ochrophyta</taxon>
        <taxon>Pelagophyceae</taxon>
        <taxon>Pelagomonadales</taxon>
        <taxon>Pelagomonadaceae</taxon>
        <taxon>Pelagomonas</taxon>
    </lineage>
</organism>
<comment type="caution">
    <text evidence="6">The sequence shown here is derived from an EMBL/GenBank/DDBJ whole genome shotgun (WGS) entry which is preliminary data.</text>
</comment>
<sequence>MRGVAATILLLRGCVVRCFEEYLEMGTPWMARAGAPDAACAAAAPRPLPKSLRKRLAFFAFVTMDEPAMLAHWVAWYEALGVDLRSPARTRVWVHVPRGEAGAPRAKATMAVLARVAGVNATETYSSPVKQALANAFMDSLPRDALLVYPDSDEFFAYPCDVEAVVARDGAVHGHMVERIAANWEFRDVVAPGAGAPALPAQFPLQCRVTGRHLQANHFKQMLTPMVDRDGLRVRYRSSHNLYCVNLRSKDRRAKHCAPAGNRSYPFAHYRFTRRAYDLARRKRDVYGKILAGGETAETRVAARQDAEFLRAEKSLLNQTWAYVARGGAPVTAKTLEAWNARRAGDDKRLRVANNKNPTVAGLAARGAALRDSFAGLDGDGDGVLARSEFFKAAAAHVDLRLQALRAQRAAKARFQFDMYARLGKEAEKTARGVFVKEPKRHLYACDDGRGDAAPEPGCWDGCDEGEDVVALYVVVSADDHLALLPHFLAHWIGELGVRAANVLVDVNSNAPTTATRRGALDPIHAVLRAAGVPAANVFNWTTTNFTSAEKRRRFDRVLKVPAFLEARLAATPGRGGWIALADVDEFPILPSPLGGGAPSRTLAAHLTKLAAGGFTVLAGYTVDRSRKGGSLEAPRAAPSIWKQFPVRSAITARCAECRANKAVAYRRFGSPQTAWNSDKGGHHAEHFTLPSARCEAVERWAEVAHFKWWGDLDSYLAKRVTDAGRVAKATQEMLDVLGAAESRTARAARLDVKPYALGQERRPVEVMRAEFAETPDKIPTCLGAPTTQSLKAHLKATARASGVVPFHPPRAARPKPADGDTDAWWLALTRAVARYCRCRGYERKISNVPAACVRGLSPPTKPPRLSVAVLSYLPSEVSRLRATACHYASLGAVVGKVLVQWNGPAPAPVIDCAHVPPDKGDPKFSVDVEVVAFERNTLLNRYASPEKLSQFPAVLLQDDDVRYSRKALRAFSAVHVLFPDAVLGLQGRIALYSDVAPGFYANPDRKGGNLVEYQYNMLTGKTSVVSPDTVAAFATAVPAASRRFIDDGHRPTCEDMTLHWLHATRHPRTPPIWLELPTKDALDLDTVAVNGSQSGEMHLDVKNWTVWNSNVGRPRHRRDVVTRLTGRCHTGTGPSCAEPASTGSPTNSGPTP</sequence>
<dbReference type="GO" id="GO:0016757">
    <property type="term" value="F:glycosyltransferase activity"/>
    <property type="evidence" value="ECO:0007669"/>
    <property type="project" value="InterPro"/>
</dbReference>
<evidence type="ECO:0000256" key="4">
    <source>
        <dbReference type="SAM" id="SignalP"/>
    </source>
</evidence>
<dbReference type="InterPro" id="IPR029044">
    <property type="entry name" value="Nucleotide-diphossugar_trans"/>
</dbReference>
<evidence type="ECO:0000256" key="1">
    <source>
        <dbReference type="ARBA" id="ARBA00022679"/>
    </source>
</evidence>
<feature type="region of interest" description="Disordered" evidence="3">
    <location>
        <begin position="1129"/>
        <end position="1153"/>
    </location>
</feature>
<proteinExistence type="predicted"/>
<dbReference type="OrthoDB" id="10660071at2759"/>
<reference evidence="6" key="1">
    <citation type="submission" date="2021-11" db="EMBL/GenBank/DDBJ databases">
        <authorList>
            <consortium name="Genoscope - CEA"/>
            <person name="William W."/>
        </authorList>
    </citation>
    <scope>NUCLEOTIDE SEQUENCE</scope>
</reference>